<dbReference type="Gene3D" id="3.40.50.150">
    <property type="entry name" value="Vaccinia Virus protein VP39"/>
    <property type="match status" value="1"/>
</dbReference>
<proteinExistence type="predicted"/>
<dbReference type="Pfam" id="PF04072">
    <property type="entry name" value="LCM"/>
    <property type="match status" value="1"/>
</dbReference>
<dbReference type="PANTHER" id="PTHR43619">
    <property type="entry name" value="S-ADENOSYL-L-METHIONINE-DEPENDENT METHYLTRANSFERASE YKTD-RELATED"/>
    <property type="match status" value="1"/>
</dbReference>
<dbReference type="InterPro" id="IPR029063">
    <property type="entry name" value="SAM-dependent_MTases_sf"/>
</dbReference>
<dbReference type="RefSeq" id="WP_157698225.1">
    <property type="nucleotide sequence ID" value="NZ_CP016397.1"/>
</dbReference>
<dbReference type="GO" id="GO:0032259">
    <property type="term" value="P:methylation"/>
    <property type="evidence" value="ECO:0007669"/>
    <property type="project" value="UniProtKB-KW"/>
</dbReference>
<protein>
    <submittedName>
        <fullName evidence="3">Leucine carboxyl methyltransferase</fullName>
    </submittedName>
</protein>
<sequence length="286" mass="33598">MQTKIEVSKTAKPVMAVKYITSQPSFWQKMGYGNRQTPLAHNESARLFLNEEDINNAEKRPDIKQIKTVSSRERWINKQYEKYIKENNYQQVIILGAGFDIRAYKKNIENQKDKKNAPKYAQVRFWEIDKAEILDEKENIFKSHGLDKNATYLRADYTKEDFIHMLTSSNINFQLPTLIIWEGNTMYLEKEQIFLVIQKLKLAFSEFSLLFDYFEQKTIDSLDPNSVLKNLWKTGINDIHEFAKQNDLMVLTSQNIGELEVYYGVDNAPCERAMQYSLCDIGQRPF</sequence>
<evidence type="ECO:0000313" key="4">
    <source>
        <dbReference type="Proteomes" id="UP000201728"/>
    </source>
</evidence>
<evidence type="ECO:0000313" key="3">
    <source>
        <dbReference type="EMBL" id="ASQ46533.1"/>
    </source>
</evidence>
<keyword evidence="2 3" id="KW-0808">Transferase</keyword>
<dbReference type="KEGG" id="lcd:clem_09920"/>
<dbReference type="EMBL" id="CP016397">
    <property type="protein sequence ID" value="ASQ46533.1"/>
    <property type="molecule type" value="Genomic_DNA"/>
</dbReference>
<dbReference type="Proteomes" id="UP000201728">
    <property type="component" value="Chromosome"/>
</dbReference>
<dbReference type="PANTHER" id="PTHR43619:SF2">
    <property type="entry name" value="S-ADENOSYL-L-METHIONINE-DEPENDENT METHYLTRANSFERASES SUPERFAMILY PROTEIN"/>
    <property type="match status" value="1"/>
</dbReference>
<accession>A0A222P3X3</accession>
<organism evidence="3 4">
    <name type="scientific">Legionella clemsonensis</name>
    <dbReference type="NCBI Taxonomy" id="1867846"/>
    <lineage>
        <taxon>Bacteria</taxon>
        <taxon>Pseudomonadati</taxon>
        <taxon>Pseudomonadota</taxon>
        <taxon>Gammaproteobacteria</taxon>
        <taxon>Legionellales</taxon>
        <taxon>Legionellaceae</taxon>
        <taxon>Legionella</taxon>
    </lineage>
</organism>
<name>A0A222P3X3_9GAMM</name>
<gene>
    <name evidence="3" type="ORF">clem_09920</name>
</gene>
<dbReference type="SUPFAM" id="SSF53335">
    <property type="entry name" value="S-adenosyl-L-methionine-dependent methyltransferases"/>
    <property type="match status" value="1"/>
</dbReference>
<dbReference type="AlphaFoldDB" id="A0A222P3X3"/>
<dbReference type="GO" id="GO:0008168">
    <property type="term" value="F:methyltransferase activity"/>
    <property type="evidence" value="ECO:0007669"/>
    <property type="project" value="UniProtKB-KW"/>
</dbReference>
<reference evidence="4" key="1">
    <citation type="submission" date="2016-07" db="EMBL/GenBank/DDBJ databases">
        <authorList>
            <person name="Florea S."/>
            <person name="Webb J.S."/>
            <person name="Jaromczyk J."/>
            <person name="Schardl C.L."/>
        </authorList>
    </citation>
    <scope>NUCLEOTIDE SEQUENCE [LARGE SCALE GENOMIC DNA]</scope>
    <source>
        <strain evidence="4">CDC-D5610</strain>
    </source>
</reference>
<keyword evidence="4" id="KW-1185">Reference proteome</keyword>
<evidence type="ECO:0000256" key="2">
    <source>
        <dbReference type="ARBA" id="ARBA00022679"/>
    </source>
</evidence>
<dbReference type="InterPro" id="IPR007213">
    <property type="entry name" value="Ppm1/Ppm2/Tcmp"/>
</dbReference>
<keyword evidence="1 3" id="KW-0489">Methyltransferase</keyword>
<evidence type="ECO:0000256" key="1">
    <source>
        <dbReference type="ARBA" id="ARBA00022603"/>
    </source>
</evidence>
<dbReference type="OrthoDB" id="9800233at2"/>